<evidence type="ECO:0000313" key="1">
    <source>
        <dbReference type="EMBL" id="EUR49185.1"/>
    </source>
</evidence>
<dbReference type="AlphaFoldDB" id="W7F5L5"/>
<protein>
    <submittedName>
        <fullName evidence="1">Uncharacterized protein</fullName>
    </submittedName>
</protein>
<name>W7F5L5_PLAF8</name>
<dbReference type="Proteomes" id="UP000030688">
    <property type="component" value="Unassembled WGS sequence"/>
</dbReference>
<reference evidence="1 2" key="2">
    <citation type="submission" date="2013-02" db="EMBL/GenBank/DDBJ databases">
        <title>The Genome Sequence of Plasmodium falciparum 7G8.</title>
        <authorList>
            <consortium name="The Broad Institute Genome Sequencing Platform"/>
            <consortium name="The Broad Institute Genome Sequencing Center for Infectious Disease"/>
            <person name="Neafsey D."/>
            <person name="Cheeseman I."/>
            <person name="Volkman S."/>
            <person name="Adams J."/>
            <person name="Walker B."/>
            <person name="Young S.K."/>
            <person name="Zeng Q."/>
            <person name="Gargeya S."/>
            <person name="Fitzgerald M."/>
            <person name="Haas B."/>
            <person name="Abouelleil A."/>
            <person name="Alvarado L."/>
            <person name="Arachchi H.M."/>
            <person name="Berlin A.M."/>
            <person name="Chapman S.B."/>
            <person name="Dewar J."/>
            <person name="Goldberg J."/>
            <person name="Griggs A."/>
            <person name="Gujja S."/>
            <person name="Hansen M."/>
            <person name="Howarth C."/>
            <person name="Imamovic A."/>
            <person name="Larimer J."/>
            <person name="McCowan C."/>
            <person name="Murphy C."/>
            <person name="Neiman D."/>
            <person name="Pearson M."/>
            <person name="Priest M."/>
            <person name="Roberts A."/>
            <person name="Saif S."/>
            <person name="Shea T."/>
            <person name="Sisk P."/>
            <person name="Sykes S."/>
            <person name="Wortman J."/>
            <person name="Nusbaum C."/>
            <person name="Birren B."/>
        </authorList>
    </citation>
    <scope>NUCLEOTIDE SEQUENCE [LARGE SCALE GENOMIC DNA]</scope>
    <source>
        <strain evidence="1 2">7G8</strain>
    </source>
</reference>
<evidence type="ECO:0000313" key="2">
    <source>
        <dbReference type="Proteomes" id="UP000030688"/>
    </source>
</evidence>
<reference evidence="2" key="1">
    <citation type="submission" date="2007-11" db="EMBL/GenBank/DDBJ databases">
        <authorList>
            <consortium name="The Broad Institute Genome Sequencing Platform"/>
            <person name="Volkman S.K."/>
            <person name="Daily J.P."/>
            <person name="Sarr O."/>
            <person name="Ndiaye D."/>
            <person name="Ndir O."/>
            <person name="Mboup S."/>
            <person name="Lukens A."/>
            <person name="Stange-Thomann N."/>
            <person name="Mauceli E."/>
            <person name="Gnerre S."/>
            <person name="Jaffe D."/>
            <person name="Zainoun J."/>
            <person name="Wiegand R.C."/>
            <person name="Birren B."/>
            <person name="Galagan J."/>
            <person name="Lander E."/>
            <person name="Wirth D.F."/>
        </authorList>
    </citation>
    <scope>NUCLEOTIDE SEQUENCE [LARGE SCALE GENOMIC DNA]</scope>
    <source>
        <strain evidence="2">7G8</strain>
    </source>
</reference>
<gene>
    <name evidence="1" type="ORF">PFBG_06136</name>
</gene>
<sequence>MTKIIACKFYDTTNTKCTTSNEERSTNIAHTKLTHIVMIVQNAYKRWTLTMRTNINTLCMGTITTSNVHAILGTNFWVQREPKHGYIKHRINGLP</sequence>
<accession>W7F5L5</accession>
<proteinExistence type="predicted"/>
<dbReference type="EMBL" id="KE123701">
    <property type="protein sequence ID" value="EUR49185.1"/>
    <property type="molecule type" value="Genomic_DNA"/>
</dbReference>
<organism evidence="1 2">
    <name type="scientific">Plasmodium falciparum (isolate 7G8)</name>
    <dbReference type="NCBI Taxonomy" id="57266"/>
    <lineage>
        <taxon>Eukaryota</taxon>
        <taxon>Sar</taxon>
        <taxon>Alveolata</taxon>
        <taxon>Apicomplexa</taxon>
        <taxon>Aconoidasida</taxon>
        <taxon>Haemosporida</taxon>
        <taxon>Plasmodiidae</taxon>
        <taxon>Plasmodium</taxon>
        <taxon>Plasmodium (Laverania)</taxon>
    </lineage>
</organism>